<dbReference type="SMART" id="SM00248">
    <property type="entry name" value="ANK"/>
    <property type="match status" value="6"/>
</dbReference>
<keyword evidence="4 8" id="KW-1133">Transmembrane helix</keyword>
<dbReference type="Pfam" id="PF12796">
    <property type="entry name" value="Ank_2"/>
    <property type="match status" value="2"/>
</dbReference>
<evidence type="ECO:0000256" key="3">
    <source>
        <dbReference type="ARBA" id="ARBA00022737"/>
    </source>
</evidence>
<feature type="transmembrane region" description="Helical" evidence="8">
    <location>
        <begin position="526"/>
        <end position="545"/>
    </location>
</feature>
<evidence type="ECO:0000256" key="9">
    <source>
        <dbReference type="SAM" id="MobiDB-lite"/>
    </source>
</evidence>
<dbReference type="PROSITE" id="PS50297">
    <property type="entry name" value="ANK_REP_REGION"/>
    <property type="match status" value="4"/>
</dbReference>
<dbReference type="Proteomes" id="UP000663879">
    <property type="component" value="Unassembled WGS sequence"/>
</dbReference>
<dbReference type="PANTHER" id="PTHR24161:SF85">
    <property type="entry name" value="PALMITOYLTRANSFERASE HIP14"/>
    <property type="match status" value="1"/>
</dbReference>
<evidence type="ECO:0000256" key="5">
    <source>
        <dbReference type="ARBA" id="ARBA00023043"/>
    </source>
</evidence>
<dbReference type="AlphaFoldDB" id="A0A813M767"/>
<dbReference type="InterPro" id="IPR002110">
    <property type="entry name" value="Ankyrin_rpt"/>
</dbReference>
<name>A0A813M767_9BILA</name>
<feature type="repeat" description="ANK" evidence="7">
    <location>
        <begin position="267"/>
        <end position="299"/>
    </location>
</feature>
<feature type="transmembrane region" description="Helical" evidence="8">
    <location>
        <begin position="498"/>
        <end position="520"/>
    </location>
</feature>
<comment type="domain">
    <text evidence="8">The DHHC domain is required for palmitoyltransferase activity.</text>
</comment>
<dbReference type="InterPro" id="IPR001594">
    <property type="entry name" value="Palmitoyltrfase_DHHC"/>
</dbReference>
<keyword evidence="2 8" id="KW-0812">Transmembrane</keyword>
<dbReference type="PANTHER" id="PTHR24161">
    <property type="entry name" value="ANK_REP_REGION DOMAIN-CONTAINING PROTEIN-RELATED"/>
    <property type="match status" value="1"/>
</dbReference>
<feature type="repeat" description="ANK" evidence="7">
    <location>
        <begin position="300"/>
        <end position="332"/>
    </location>
</feature>
<feature type="domain" description="Palmitoyltransferase DHHC" evidence="10">
    <location>
        <begin position="577"/>
        <end position="714"/>
    </location>
</feature>
<dbReference type="GO" id="GO:0019706">
    <property type="term" value="F:protein-cysteine S-palmitoyltransferase activity"/>
    <property type="evidence" value="ECO:0007669"/>
    <property type="project" value="UniProtKB-EC"/>
</dbReference>
<protein>
    <recommendedName>
        <fullName evidence="8">Palmitoyltransferase</fullName>
        <ecNumber evidence="8">2.3.1.225</ecNumber>
    </recommendedName>
</protein>
<feature type="transmembrane region" description="Helical" evidence="8">
    <location>
        <begin position="446"/>
        <end position="463"/>
    </location>
</feature>
<dbReference type="EMBL" id="CAJNOC010000027">
    <property type="protein sequence ID" value="CAF0707847.1"/>
    <property type="molecule type" value="Genomic_DNA"/>
</dbReference>
<evidence type="ECO:0000259" key="10">
    <source>
        <dbReference type="Pfam" id="PF01529"/>
    </source>
</evidence>
<comment type="catalytic activity">
    <reaction evidence="8">
        <text>L-cysteinyl-[protein] + hexadecanoyl-CoA = S-hexadecanoyl-L-cysteinyl-[protein] + CoA</text>
        <dbReference type="Rhea" id="RHEA:36683"/>
        <dbReference type="Rhea" id="RHEA-COMP:10131"/>
        <dbReference type="Rhea" id="RHEA-COMP:11032"/>
        <dbReference type="ChEBI" id="CHEBI:29950"/>
        <dbReference type="ChEBI" id="CHEBI:57287"/>
        <dbReference type="ChEBI" id="CHEBI:57379"/>
        <dbReference type="ChEBI" id="CHEBI:74151"/>
        <dbReference type="EC" id="2.3.1.225"/>
    </reaction>
</comment>
<evidence type="ECO:0000256" key="1">
    <source>
        <dbReference type="ARBA" id="ARBA00004141"/>
    </source>
</evidence>
<dbReference type="PROSITE" id="PS50088">
    <property type="entry name" value="ANK_REPEAT"/>
    <property type="match status" value="5"/>
</dbReference>
<keyword evidence="6 8" id="KW-0472">Membrane</keyword>
<dbReference type="PROSITE" id="PS50216">
    <property type="entry name" value="DHHC"/>
    <property type="match status" value="1"/>
</dbReference>
<evidence type="ECO:0000256" key="8">
    <source>
        <dbReference type="RuleBase" id="RU079119"/>
    </source>
</evidence>
<evidence type="ECO:0000256" key="7">
    <source>
        <dbReference type="PROSITE-ProRule" id="PRU00023"/>
    </source>
</evidence>
<evidence type="ECO:0000256" key="2">
    <source>
        <dbReference type="ARBA" id="ARBA00022692"/>
    </source>
</evidence>
<keyword evidence="8" id="KW-0808">Transferase</keyword>
<evidence type="ECO:0000313" key="11">
    <source>
        <dbReference type="EMBL" id="CAF0707847.1"/>
    </source>
</evidence>
<comment type="subcellular location">
    <subcellularLocation>
        <location evidence="1">Membrane</location>
        <topology evidence="1">Multi-pass membrane protein</topology>
    </subcellularLocation>
</comment>
<evidence type="ECO:0000256" key="6">
    <source>
        <dbReference type="ARBA" id="ARBA00023136"/>
    </source>
</evidence>
<dbReference type="SUPFAM" id="SSF48403">
    <property type="entry name" value="Ankyrin repeat"/>
    <property type="match status" value="1"/>
</dbReference>
<sequence>MFGSHGHSHDGGSCKHSHGGSSRNLGFGDEDEEKSSNPKPNPMMNPMMMAMMQQQMKNNTGNEGAMMMNPMMMMMNQAQNNPQMMDVFKRMMEHRQQMMKEFMENGGQSNPEAVKQLMTKSGEAQMKFMGELKAASAQNQNKDSLLPNPPQNFEKASDLLGGNLNSSTLDDLINKKDLNKKGKEEQEAKIMNAIERKDYSELDAVKATQYGILERVKELIESGQVDPNIPDRENVYLLHWAAINNRLDIAKYLINLGVNIDSIGGELQTSPLNWAARSGHVQMCILLMQNGADPNLYDVEGFSTIHVASMFGHSNVVAYLLVKEIDADMPDKNGATALMFAAQRIHSRDPAQLLITFNANLNAQDSKGNTALHYCVAFNNATVMDILLKKGASLNVVNKKGQTPIDLAYDRKKLNAVRFLQSYQDDVDKLPAFFKSISRNKETKKFFTRLYPFFVLYYLIFVLEMQAHWLAKIFFFGLVYGITYIFRMLFFDRWMTRYVPMAIATAFITWLYITWFIYFRPIVFEFSFYSISFLFVTTLSWYNFYKSYVTDPGSLGNNKEAKKMTIIKLVEQNEFTLDQFCSSCIIRKPIRSKHCAECDRCIAKFDHHCPWVDNCIGDGNLKYFIGFLFWTSICLVFFMDGALAYYHDTCYSSDLVEYPTMSSMRKTVQFFKCNTWVSYFSAIALFNLLWISALCVCHIYQAIYANITTNERLNFKRYKYFSDSNGNFTNPFNFGIIQNLVDLFEIKILCFKPSLINWKKEYDLHDIINSRFNKKTDKLINV</sequence>
<dbReference type="GO" id="GO:0016020">
    <property type="term" value="C:membrane"/>
    <property type="evidence" value="ECO:0007669"/>
    <property type="project" value="UniProtKB-SubCell"/>
</dbReference>
<evidence type="ECO:0000313" key="12">
    <source>
        <dbReference type="Proteomes" id="UP000663879"/>
    </source>
</evidence>
<dbReference type="Pfam" id="PF01529">
    <property type="entry name" value="DHHC"/>
    <property type="match status" value="1"/>
</dbReference>
<accession>A0A813M767</accession>
<evidence type="ECO:0000256" key="4">
    <source>
        <dbReference type="ARBA" id="ARBA00022989"/>
    </source>
</evidence>
<organism evidence="11 12">
    <name type="scientific">Brachionus calyciflorus</name>
    <dbReference type="NCBI Taxonomy" id="104777"/>
    <lineage>
        <taxon>Eukaryota</taxon>
        <taxon>Metazoa</taxon>
        <taxon>Spiralia</taxon>
        <taxon>Gnathifera</taxon>
        <taxon>Rotifera</taxon>
        <taxon>Eurotatoria</taxon>
        <taxon>Monogononta</taxon>
        <taxon>Pseudotrocha</taxon>
        <taxon>Ploima</taxon>
        <taxon>Brachionidae</taxon>
        <taxon>Brachionus</taxon>
    </lineage>
</organism>
<proteinExistence type="inferred from homology"/>
<reference evidence="11" key="1">
    <citation type="submission" date="2021-02" db="EMBL/GenBank/DDBJ databases">
        <authorList>
            <person name="Nowell W R."/>
        </authorList>
    </citation>
    <scope>NUCLEOTIDE SEQUENCE</scope>
    <source>
        <strain evidence="11">Ploen Becks lab</strain>
    </source>
</reference>
<gene>
    <name evidence="11" type="ORF">OXX778_LOCUS535</name>
</gene>
<keyword evidence="3" id="KW-0677">Repeat</keyword>
<feature type="transmembrane region" description="Helical" evidence="8">
    <location>
        <begin position="679"/>
        <end position="707"/>
    </location>
</feature>
<feature type="repeat" description="ANK" evidence="7">
    <location>
        <begin position="367"/>
        <end position="399"/>
    </location>
</feature>
<feature type="transmembrane region" description="Helical" evidence="8">
    <location>
        <begin position="469"/>
        <end position="486"/>
    </location>
</feature>
<comment type="similarity">
    <text evidence="8">Belongs to the DHHC palmitoyltransferase family.</text>
</comment>
<dbReference type="EC" id="2.3.1.225" evidence="8"/>
<keyword evidence="8" id="KW-0012">Acyltransferase</keyword>
<keyword evidence="5 7" id="KW-0040">ANK repeat</keyword>
<comment type="caution">
    <text evidence="11">The sequence shown here is derived from an EMBL/GenBank/DDBJ whole genome shotgun (WGS) entry which is preliminary data.</text>
</comment>
<feature type="transmembrane region" description="Helical" evidence="8">
    <location>
        <begin position="623"/>
        <end position="646"/>
    </location>
</feature>
<keyword evidence="12" id="KW-1185">Reference proteome</keyword>
<feature type="region of interest" description="Disordered" evidence="9">
    <location>
        <begin position="1"/>
        <end position="45"/>
    </location>
</feature>
<dbReference type="Gene3D" id="1.25.40.20">
    <property type="entry name" value="Ankyrin repeat-containing domain"/>
    <property type="match status" value="1"/>
</dbReference>
<feature type="repeat" description="ANK" evidence="7">
    <location>
        <begin position="233"/>
        <end position="265"/>
    </location>
</feature>
<feature type="repeat" description="ANK" evidence="7">
    <location>
        <begin position="333"/>
        <end position="366"/>
    </location>
</feature>
<dbReference type="OrthoDB" id="6781668at2759"/>
<dbReference type="InterPro" id="IPR036770">
    <property type="entry name" value="Ankyrin_rpt-contain_sf"/>
</dbReference>